<dbReference type="EMBL" id="CAJJDN010000088">
    <property type="protein sequence ID" value="CAD8107157.1"/>
    <property type="molecule type" value="Genomic_DNA"/>
</dbReference>
<feature type="transmembrane region" description="Helical" evidence="2">
    <location>
        <begin position="385"/>
        <end position="401"/>
    </location>
</feature>
<comment type="caution">
    <text evidence="3">The sequence shown here is derived from an EMBL/GenBank/DDBJ whole genome shotgun (WGS) entry which is preliminary data.</text>
</comment>
<dbReference type="Proteomes" id="UP000692954">
    <property type="component" value="Unassembled WGS sequence"/>
</dbReference>
<dbReference type="OrthoDB" id="303961at2759"/>
<feature type="transmembrane region" description="Helical" evidence="2">
    <location>
        <begin position="210"/>
        <end position="228"/>
    </location>
</feature>
<feature type="transmembrane region" description="Helical" evidence="2">
    <location>
        <begin position="305"/>
        <end position="323"/>
    </location>
</feature>
<name>A0A8S1PV35_9CILI</name>
<sequence>MNLYSDINNSPQQQGEELQEPNPPQQQNEISDIQNSDEKYCGGLLNRSDHILIKVLKLILAVPLLPLVLAWRLLYCTANLIYDCFTNQLYNCLLYLYGKIVVCLMHLSHVIQILFNYCYRCLAYICNTTLQIIYFFGRYSKYILDWYAIFIISLIFKFAHLRSIIQEFTSIITIPLSLKIIVPLALCFYHKIYCPTKNAIIFILKKSFHILKITIIHIYNFTINYLLIPFYEYIILNVFYLLRFLLIKVLYETIIINLFKGIRWSIVNFYTFILLNLYEYLIVKFLYEIILTYSYKAMNLVLYKFLYKLVIVPIFKAVKWLLIDFLYEIIIIKTCQFLRFIIVDVIYMILSKLADLIYNHICVNIYRCSTWIIKEIVYNLLIRNIYVYFLKPLYNILVITIKCITKNIKRFILVPLWNLSKSIYKCFITIISSISKFIYYQLLTPVWKLIVVLTKGLLNLIKNMFTATRQLSIDMWIATKNLVRRLRNIF</sequence>
<feature type="transmembrane region" description="Helical" evidence="2">
    <location>
        <begin position="94"/>
        <end position="119"/>
    </location>
</feature>
<dbReference type="AlphaFoldDB" id="A0A8S1PV35"/>
<feature type="region of interest" description="Disordered" evidence="1">
    <location>
        <begin position="1"/>
        <end position="29"/>
    </location>
</feature>
<keyword evidence="2" id="KW-1133">Transmembrane helix</keyword>
<feature type="compositionally biased region" description="Polar residues" evidence="1">
    <location>
        <begin position="1"/>
        <end position="10"/>
    </location>
</feature>
<protein>
    <submittedName>
        <fullName evidence="3">Uncharacterized protein</fullName>
    </submittedName>
</protein>
<feature type="transmembrane region" description="Helical" evidence="2">
    <location>
        <begin position="272"/>
        <end position="293"/>
    </location>
</feature>
<evidence type="ECO:0000256" key="2">
    <source>
        <dbReference type="SAM" id="Phobius"/>
    </source>
</evidence>
<feature type="transmembrane region" description="Helical" evidence="2">
    <location>
        <begin position="168"/>
        <end position="189"/>
    </location>
</feature>
<feature type="transmembrane region" description="Helical" evidence="2">
    <location>
        <begin position="330"/>
        <end position="350"/>
    </location>
</feature>
<evidence type="ECO:0000313" key="4">
    <source>
        <dbReference type="Proteomes" id="UP000692954"/>
    </source>
</evidence>
<organism evidence="3 4">
    <name type="scientific">Paramecium sonneborni</name>
    <dbReference type="NCBI Taxonomy" id="65129"/>
    <lineage>
        <taxon>Eukaryota</taxon>
        <taxon>Sar</taxon>
        <taxon>Alveolata</taxon>
        <taxon>Ciliophora</taxon>
        <taxon>Intramacronucleata</taxon>
        <taxon>Oligohymenophorea</taxon>
        <taxon>Peniculida</taxon>
        <taxon>Parameciidae</taxon>
        <taxon>Paramecium</taxon>
    </lineage>
</organism>
<gene>
    <name evidence="3" type="ORF">PSON_ATCC_30995.1.T0880147</name>
</gene>
<evidence type="ECO:0000256" key="1">
    <source>
        <dbReference type="SAM" id="MobiDB-lite"/>
    </source>
</evidence>
<accession>A0A8S1PV35</accession>
<feature type="transmembrane region" description="Helical" evidence="2">
    <location>
        <begin position="139"/>
        <end position="156"/>
    </location>
</feature>
<feature type="transmembrane region" description="Helical" evidence="2">
    <location>
        <begin position="55"/>
        <end position="74"/>
    </location>
</feature>
<keyword evidence="2" id="KW-0812">Transmembrane</keyword>
<reference evidence="3" key="1">
    <citation type="submission" date="2021-01" db="EMBL/GenBank/DDBJ databases">
        <authorList>
            <consortium name="Genoscope - CEA"/>
            <person name="William W."/>
        </authorList>
    </citation>
    <scope>NUCLEOTIDE SEQUENCE</scope>
</reference>
<feature type="transmembrane region" description="Helical" evidence="2">
    <location>
        <begin position="446"/>
        <end position="465"/>
    </location>
</feature>
<keyword evidence="4" id="KW-1185">Reference proteome</keyword>
<feature type="transmembrane region" description="Helical" evidence="2">
    <location>
        <begin position="422"/>
        <end position="440"/>
    </location>
</feature>
<feature type="transmembrane region" description="Helical" evidence="2">
    <location>
        <begin position="234"/>
        <end position="251"/>
    </location>
</feature>
<evidence type="ECO:0000313" key="3">
    <source>
        <dbReference type="EMBL" id="CAD8107157.1"/>
    </source>
</evidence>
<proteinExistence type="predicted"/>
<keyword evidence="2" id="KW-0472">Membrane</keyword>